<dbReference type="GO" id="GO:0140359">
    <property type="term" value="F:ABC-type transporter activity"/>
    <property type="evidence" value="ECO:0007669"/>
    <property type="project" value="InterPro"/>
</dbReference>
<keyword evidence="16" id="KW-1185">Reference proteome</keyword>
<dbReference type="InterPro" id="IPR050173">
    <property type="entry name" value="ABC_transporter_C-like"/>
</dbReference>
<dbReference type="Gene3D" id="3.40.50.300">
    <property type="entry name" value="P-loop containing nucleotide triphosphate hydrolases"/>
    <property type="match status" value="2"/>
</dbReference>
<keyword evidence="10" id="KW-0325">Glycoprotein</keyword>
<evidence type="ECO:0000256" key="6">
    <source>
        <dbReference type="ARBA" id="ARBA00022741"/>
    </source>
</evidence>
<dbReference type="PROSITE" id="PS50893">
    <property type="entry name" value="ABC_TRANSPORTER_2"/>
    <property type="match status" value="2"/>
</dbReference>
<dbReference type="SUPFAM" id="SSF90123">
    <property type="entry name" value="ABC transporter transmembrane region"/>
    <property type="match status" value="2"/>
</dbReference>
<proteinExistence type="inferred from homology"/>
<dbReference type="GO" id="GO:0005524">
    <property type="term" value="F:ATP binding"/>
    <property type="evidence" value="ECO:0007669"/>
    <property type="project" value="UniProtKB-KW"/>
</dbReference>
<evidence type="ECO:0000313" key="16">
    <source>
        <dbReference type="Proteomes" id="UP000813385"/>
    </source>
</evidence>
<feature type="transmembrane region" description="Helical" evidence="12">
    <location>
        <begin position="195"/>
        <end position="214"/>
    </location>
</feature>
<feature type="transmembrane region" description="Helical" evidence="12">
    <location>
        <begin position="897"/>
        <end position="915"/>
    </location>
</feature>
<feature type="transmembrane region" description="Helical" evidence="12">
    <location>
        <begin position="359"/>
        <end position="380"/>
    </location>
</feature>
<keyword evidence="6" id="KW-0547">Nucleotide-binding</keyword>
<dbReference type="Proteomes" id="UP000813385">
    <property type="component" value="Unassembled WGS sequence"/>
</dbReference>
<dbReference type="PROSITE" id="PS00211">
    <property type="entry name" value="ABC_TRANSPORTER_1"/>
    <property type="match status" value="2"/>
</dbReference>
<gene>
    <name evidence="15" type="ORF">B0T11DRAFT_293142</name>
</gene>
<dbReference type="InterPro" id="IPR036640">
    <property type="entry name" value="ABC1_TM_sf"/>
</dbReference>
<evidence type="ECO:0000256" key="9">
    <source>
        <dbReference type="ARBA" id="ARBA00023136"/>
    </source>
</evidence>
<feature type="transmembrane region" description="Helical" evidence="12">
    <location>
        <begin position="872"/>
        <end position="891"/>
    </location>
</feature>
<dbReference type="Gene3D" id="1.20.1560.10">
    <property type="entry name" value="ABC transporter type 1, transmembrane domain"/>
    <property type="match status" value="2"/>
</dbReference>
<evidence type="ECO:0000256" key="8">
    <source>
        <dbReference type="ARBA" id="ARBA00022989"/>
    </source>
</evidence>
<sequence length="1284" mass="137227">MYGLPLPLAIGCSSLLATFLSTVPDFDACLILHSFLGCFGWTLLFLVTPAPPLHLPIIALFYVSILVVSLLSATHSSGSPLHPLTRGLSFDSITLSWLNPLVQKGSRETIYPNDLWDVDTSLSVRSMTMTQGPFFGKTMSEKNRPLETSVVSLLIRAHPWLVVSSALLVSIDLAATIVQPFLLRALLGNPSSQPLVIMLALSVVGGICAAHSAYRLRIAGLKLKASLTALVCDAQMQLRRAGGTTNTPDAAVLVASDLSRVFDLVEQVHFLWLVPAQLIISLAALGLLLGWKTVGTRQAGYMLTLMKATDYRVSRVAQVLRQLQQIKLHAWAPFFEAKIDSYRAQELSRVRMVAWANTANMLIVSLLPAAFGCLAFGSHIQLEGMLSAQTIFPALAFLFNISRAVSQLPQVIMLFQGAKVSYGRVRAFLVSSEECCQQTDLQDNKPAGRPHLEIFDASFQASGHESTSSPFLGGCNLACHPGRLVVITGPIDSGKSTLLRAIAGDVHPSSGHVRISGTVAYAPQLPAIINDTVRENILFGLPFEGMWYSQVITAVSLKADFAVLPAGDMTMLGGTRTALSGGQMARVGLARAVYARRDIVVLDDPLVAVDAGVRRQLVDNVLGPSGILKESLRVVTSSVADPILVANEVFAIQHGKLVRRTTEVAVSDVIAEDANEPVKVLATKSPLAFSSGYGAMKDGDVQVVVAPIPNACPSPASNDESSPLLPKKTAGSTRSFAKGSRGSLHLYLQFFNKAKKGGWPLVVCLAGGWKVLEAAGVWTLKTMDTQTSVVGQMHLLAIFALLSMAGGAMVAIFLLAAYFLCLVPASRAIHADLTRGVLRSEMAFLGSIAPGDVLCRFTDDIAKVDGPIAGGLIRMTVLSTSLLSAVGIIVASSPMSIVYLVPVAVAYFCLQGYYLDTCRELRKLEGMARGPILAVVGELRSCAAVIRAHDRGLFFKERLIASLLMLFAGGTAIYLALPASTLGVLVQSRCALEADVVSVDRINAFSETSAEETPEAAARKAPCKWPTSPSVKFQSLTATYRQGIPPCLRDLSLSIKPGQHVAIVGRTGAGKSSLVQAILRGLPPTGYLGGRLVIDGLDITKIPLGTLRGKISLIPQAPVIFYGSLRENLDPLNQFPVADLQHAIECCRLDKILAINPLKEVLDHIIDPSSAPLSSGQLQMLAIARAIISRNNIVILDEATAGLDAETTRAMEEMMRNELRSCTVISITHSIASAVTFDRVVVMGQGSVIESGNPLQLLQDGHSALSQLDVNNSVNKQSSSNIFV</sequence>
<keyword evidence="5 12" id="KW-0812">Transmembrane</keyword>
<dbReference type="SUPFAM" id="SSF52540">
    <property type="entry name" value="P-loop containing nucleoside triphosphate hydrolases"/>
    <property type="match status" value="2"/>
</dbReference>
<keyword evidence="3" id="KW-0813">Transport</keyword>
<feature type="transmembrane region" description="Helical" evidence="12">
    <location>
        <begin position="758"/>
        <end position="778"/>
    </location>
</feature>
<feature type="domain" description="ABC transmembrane type-1" evidence="14">
    <location>
        <begin position="825"/>
        <end position="959"/>
    </location>
</feature>
<evidence type="ECO:0000256" key="5">
    <source>
        <dbReference type="ARBA" id="ARBA00022692"/>
    </source>
</evidence>
<comment type="similarity">
    <text evidence="2">Belongs to the ABC transporter superfamily. ABCC family. Conjugate transporter (TC 3.A.1.208) subfamily.</text>
</comment>
<dbReference type="FunFam" id="3.40.50.300:FF:002145">
    <property type="entry name" value="ABC transporter (MsbA subfamily)"/>
    <property type="match status" value="1"/>
</dbReference>
<dbReference type="CDD" id="cd03244">
    <property type="entry name" value="ABCC_MRP_domain2"/>
    <property type="match status" value="1"/>
</dbReference>
<keyword evidence="7" id="KW-0067">ATP-binding</keyword>
<dbReference type="EMBL" id="JAGPXD010000001">
    <property type="protein sequence ID" value="KAH7375464.1"/>
    <property type="molecule type" value="Genomic_DNA"/>
</dbReference>
<evidence type="ECO:0000256" key="7">
    <source>
        <dbReference type="ARBA" id="ARBA00022840"/>
    </source>
</evidence>
<dbReference type="SMART" id="SM00382">
    <property type="entry name" value="AAA"/>
    <property type="match status" value="2"/>
</dbReference>
<feature type="domain" description="ABC transmembrane type-1" evidence="14">
    <location>
        <begin position="165"/>
        <end position="417"/>
    </location>
</feature>
<evidence type="ECO:0000256" key="3">
    <source>
        <dbReference type="ARBA" id="ARBA00022448"/>
    </source>
</evidence>
<feature type="transmembrane region" description="Helical" evidence="12">
    <location>
        <begin position="160"/>
        <end position="183"/>
    </location>
</feature>
<feature type="region of interest" description="Disordered" evidence="11">
    <location>
        <begin position="714"/>
        <end position="737"/>
    </location>
</feature>
<dbReference type="Pfam" id="PF00005">
    <property type="entry name" value="ABC_tran"/>
    <property type="match status" value="2"/>
</dbReference>
<evidence type="ECO:0000256" key="11">
    <source>
        <dbReference type="SAM" id="MobiDB-lite"/>
    </source>
</evidence>
<evidence type="ECO:0000313" key="15">
    <source>
        <dbReference type="EMBL" id="KAH7375464.1"/>
    </source>
</evidence>
<dbReference type="GO" id="GO:0016887">
    <property type="term" value="F:ATP hydrolysis activity"/>
    <property type="evidence" value="ECO:0007669"/>
    <property type="project" value="InterPro"/>
</dbReference>
<protein>
    <submittedName>
        <fullName evidence="15">P-loop containing nucleoside triphosphate hydrolase protein</fullName>
    </submittedName>
</protein>
<dbReference type="Pfam" id="PF00664">
    <property type="entry name" value="ABC_membrane"/>
    <property type="match status" value="2"/>
</dbReference>
<dbReference type="InterPro" id="IPR003439">
    <property type="entry name" value="ABC_transporter-like_ATP-bd"/>
</dbReference>
<dbReference type="InterPro" id="IPR003593">
    <property type="entry name" value="AAA+_ATPase"/>
</dbReference>
<comment type="caution">
    <text evidence="15">The sequence shown here is derived from an EMBL/GenBank/DDBJ whole genome shotgun (WGS) entry which is preliminary data.</text>
</comment>
<evidence type="ECO:0000259" key="13">
    <source>
        <dbReference type="PROSITE" id="PS50893"/>
    </source>
</evidence>
<dbReference type="PROSITE" id="PS50929">
    <property type="entry name" value="ABC_TM1F"/>
    <property type="match status" value="2"/>
</dbReference>
<dbReference type="OrthoDB" id="6500128at2759"/>
<dbReference type="InterPro" id="IPR011527">
    <property type="entry name" value="ABC1_TM_dom"/>
</dbReference>
<evidence type="ECO:0000256" key="4">
    <source>
        <dbReference type="ARBA" id="ARBA00022475"/>
    </source>
</evidence>
<evidence type="ECO:0000259" key="14">
    <source>
        <dbReference type="PROSITE" id="PS50929"/>
    </source>
</evidence>
<feature type="domain" description="ABC transporter" evidence="13">
    <location>
        <begin position="452"/>
        <end position="679"/>
    </location>
</feature>
<keyword evidence="4" id="KW-1003">Cell membrane</keyword>
<accession>A0A8K0TS95</accession>
<feature type="domain" description="ABC transporter" evidence="13">
    <location>
        <begin position="1031"/>
        <end position="1270"/>
    </location>
</feature>
<evidence type="ECO:0000256" key="1">
    <source>
        <dbReference type="ARBA" id="ARBA00004651"/>
    </source>
</evidence>
<name>A0A8K0TS95_9PEZI</name>
<evidence type="ECO:0000256" key="12">
    <source>
        <dbReference type="SAM" id="Phobius"/>
    </source>
</evidence>
<feature type="transmembrane region" description="Helical" evidence="12">
    <location>
        <begin position="55"/>
        <end position="74"/>
    </location>
</feature>
<keyword evidence="9 12" id="KW-0472">Membrane</keyword>
<feature type="transmembrane region" description="Helical" evidence="12">
    <location>
        <begin position="959"/>
        <end position="977"/>
    </location>
</feature>
<reference evidence="15" key="1">
    <citation type="journal article" date="2021" name="Nat. Commun.">
        <title>Genetic determinants of endophytism in the Arabidopsis root mycobiome.</title>
        <authorList>
            <person name="Mesny F."/>
            <person name="Miyauchi S."/>
            <person name="Thiergart T."/>
            <person name="Pickel B."/>
            <person name="Atanasova L."/>
            <person name="Karlsson M."/>
            <person name="Huettel B."/>
            <person name="Barry K.W."/>
            <person name="Haridas S."/>
            <person name="Chen C."/>
            <person name="Bauer D."/>
            <person name="Andreopoulos W."/>
            <person name="Pangilinan J."/>
            <person name="LaButti K."/>
            <person name="Riley R."/>
            <person name="Lipzen A."/>
            <person name="Clum A."/>
            <person name="Drula E."/>
            <person name="Henrissat B."/>
            <person name="Kohler A."/>
            <person name="Grigoriev I.V."/>
            <person name="Martin F.M."/>
            <person name="Hacquard S."/>
        </authorList>
    </citation>
    <scope>NUCLEOTIDE SEQUENCE</scope>
    <source>
        <strain evidence="15">MPI-CAGE-AT-0016</strain>
    </source>
</reference>
<dbReference type="InterPro" id="IPR017871">
    <property type="entry name" value="ABC_transporter-like_CS"/>
</dbReference>
<keyword evidence="8 12" id="KW-1133">Transmembrane helix</keyword>
<feature type="transmembrane region" description="Helical" evidence="12">
    <location>
        <begin position="798"/>
        <end position="820"/>
    </location>
</feature>
<feature type="transmembrane region" description="Helical" evidence="12">
    <location>
        <begin position="30"/>
        <end position="48"/>
    </location>
</feature>
<feature type="transmembrane region" description="Helical" evidence="12">
    <location>
        <begin position="270"/>
        <end position="291"/>
    </location>
</feature>
<evidence type="ECO:0000256" key="10">
    <source>
        <dbReference type="ARBA" id="ARBA00023180"/>
    </source>
</evidence>
<organism evidence="15 16">
    <name type="scientific">Plectosphaerella cucumerina</name>
    <dbReference type="NCBI Taxonomy" id="40658"/>
    <lineage>
        <taxon>Eukaryota</taxon>
        <taxon>Fungi</taxon>
        <taxon>Dikarya</taxon>
        <taxon>Ascomycota</taxon>
        <taxon>Pezizomycotina</taxon>
        <taxon>Sordariomycetes</taxon>
        <taxon>Hypocreomycetidae</taxon>
        <taxon>Glomerellales</taxon>
        <taxon>Plectosphaerellaceae</taxon>
        <taxon>Plectosphaerella</taxon>
    </lineage>
</organism>
<dbReference type="GO" id="GO:0005886">
    <property type="term" value="C:plasma membrane"/>
    <property type="evidence" value="ECO:0007669"/>
    <property type="project" value="UniProtKB-SubCell"/>
</dbReference>
<dbReference type="InterPro" id="IPR027417">
    <property type="entry name" value="P-loop_NTPase"/>
</dbReference>
<evidence type="ECO:0000256" key="2">
    <source>
        <dbReference type="ARBA" id="ARBA00009726"/>
    </source>
</evidence>
<dbReference type="PANTHER" id="PTHR24223">
    <property type="entry name" value="ATP-BINDING CASSETTE SUB-FAMILY C"/>
    <property type="match status" value="1"/>
</dbReference>
<comment type="subcellular location">
    <subcellularLocation>
        <location evidence="1">Cell membrane</location>
        <topology evidence="1">Multi-pass membrane protein</topology>
    </subcellularLocation>
</comment>
<keyword evidence="15" id="KW-0378">Hydrolase</keyword>